<accession>A0A116NT23</accession>
<dbReference type="GO" id="GO:0003677">
    <property type="term" value="F:DNA binding"/>
    <property type="evidence" value="ECO:0007669"/>
    <property type="project" value="InterPro"/>
</dbReference>
<proteinExistence type="predicted"/>
<evidence type="ECO:0000313" key="2">
    <source>
        <dbReference type="Proteomes" id="UP000072933"/>
    </source>
</evidence>
<dbReference type="InterPro" id="IPR010982">
    <property type="entry name" value="Lambda_DNA-bd_dom_sf"/>
</dbReference>
<dbReference type="AlphaFoldDB" id="A0A116NT23"/>
<dbReference type="EMBL" id="FIID01000005">
    <property type="protein sequence ID" value="CYV59523.1"/>
    <property type="molecule type" value="Genomic_DNA"/>
</dbReference>
<gene>
    <name evidence="1" type="ORF">ERS132370_00644</name>
</gene>
<dbReference type="CDD" id="cd00093">
    <property type="entry name" value="HTH_XRE"/>
    <property type="match status" value="1"/>
</dbReference>
<dbReference type="SUPFAM" id="SSF47413">
    <property type="entry name" value="lambda repressor-like DNA-binding domains"/>
    <property type="match status" value="1"/>
</dbReference>
<dbReference type="InterPro" id="IPR001387">
    <property type="entry name" value="Cro/C1-type_HTH"/>
</dbReference>
<dbReference type="RefSeq" id="WP_024389160.1">
    <property type="nucleotide sequence ID" value="NZ_CEJO01000008.1"/>
</dbReference>
<organism evidence="1 2">
    <name type="scientific">Streptococcus suis</name>
    <dbReference type="NCBI Taxonomy" id="1307"/>
    <lineage>
        <taxon>Bacteria</taxon>
        <taxon>Bacillati</taxon>
        <taxon>Bacillota</taxon>
        <taxon>Bacilli</taxon>
        <taxon>Lactobacillales</taxon>
        <taxon>Streptococcaceae</taxon>
        <taxon>Streptococcus</taxon>
    </lineage>
</organism>
<sequence>MLKAKVKTLYCELLGEAIKQQLLEQEIPQNEVSYYFDDDIRLISAPAISQILKGKRNITLDTVDALQETLGLTNVKSVFFPNLDFCELLISQLTELILTNGSSYTKQLFQAKENDIQQNLSTLTTALYDYFPDFPEEETSYQIAESLAEWLIEFVALVAQL</sequence>
<name>A0A116NT23_STRSU</name>
<dbReference type="Proteomes" id="UP000072933">
    <property type="component" value="Unassembled WGS sequence"/>
</dbReference>
<reference evidence="1 2" key="1">
    <citation type="submission" date="2016-02" db="EMBL/GenBank/DDBJ databases">
        <authorList>
            <consortium name="Pathogen Informatics"/>
        </authorList>
    </citation>
    <scope>NUCLEOTIDE SEQUENCE [LARGE SCALE GENOMIC DNA]</scope>
    <source>
        <strain evidence="1 2">LSS8</strain>
    </source>
</reference>
<protein>
    <submittedName>
        <fullName evidence="1">Uncharacterized protein</fullName>
    </submittedName>
</protein>
<evidence type="ECO:0000313" key="1">
    <source>
        <dbReference type="EMBL" id="CYV59523.1"/>
    </source>
</evidence>